<dbReference type="InterPro" id="IPR013818">
    <property type="entry name" value="Lipase"/>
</dbReference>
<evidence type="ECO:0000313" key="6">
    <source>
        <dbReference type="EMBL" id="GFR08723.1"/>
    </source>
</evidence>
<dbReference type="SUPFAM" id="SSF53474">
    <property type="entry name" value="alpha/beta-Hydrolases"/>
    <property type="match status" value="1"/>
</dbReference>
<comment type="subcellular location">
    <subcellularLocation>
        <location evidence="1">Secreted</location>
    </subcellularLocation>
</comment>
<dbReference type="Pfam" id="PF00151">
    <property type="entry name" value="Lipase"/>
    <property type="match status" value="1"/>
</dbReference>
<accession>A0A8X6J3S4</accession>
<reference evidence="6" key="1">
    <citation type="submission" date="2020-07" db="EMBL/GenBank/DDBJ databases">
        <title>Multicomponent nature underlies the extraordinary mechanical properties of spider dragline silk.</title>
        <authorList>
            <person name="Kono N."/>
            <person name="Nakamura H."/>
            <person name="Mori M."/>
            <person name="Yoshida Y."/>
            <person name="Ohtoshi R."/>
            <person name="Malay A.D."/>
            <person name="Moran D.A.P."/>
            <person name="Tomita M."/>
            <person name="Numata K."/>
            <person name="Arakawa K."/>
        </authorList>
    </citation>
    <scope>NUCLEOTIDE SEQUENCE</scope>
</reference>
<dbReference type="OrthoDB" id="6435669at2759"/>
<feature type="non-terminal residue" evidence="6">
    <location>
        <position position="1"/>
    </location>
</feature>
<sequence>LGYPYCSGHFDFYVNGGSKQPDCKELKEYLFAMTASQMKSSMNYLFGSIDSETFENLNKNFLCSHARALDIFIASIENESCEFTALECSSWSRYLSGECDNHQVAVMGYRADMYKELIKNSFRIKFYLKTSGTYPYCL</sequence>
<name>A0A8X6J3S4_TRICU</name>
<dbReference type="Proteomes" id="UP000887116">
    <property type="component" value="Unassembled WGS sequence"/>
</dbReference>
<dbReference type="PANTHER" id="PTHR11610">
    <property type="entry name" value="LIPASE"/>
    <property type="match status" value="1"/>
</dbReference>
<keyword evidence="7" id="KW-1185">Reference proteome</keyword>
<evidence type="ECO:0000259" key="5">
    <source>
        <dbReference type="Pfam" id="PF00151"/>
    </source>
</evidence>
<dbReference type="InterPro" id="IPR000734">
    <property type="entry name" value="TAG_lipase"/>
</dbReference>
<comment type="caution">
    <text evidence="6">The sequence shown here is derived from an EMBL/GenBank/DDBJ whole genome shotgun (WGS) entry which is preliminary data.</text>
</comment>
<comment type="similarity">
    <text evidence="2 4">Belongs to the AB hydrolase superfamily. Lipase family.</text>
</comment>
<proteinExistence type="inferred from homology"/>
<dbReference type="GO" id="GO:0005615">
    <property type="term" value="C:extracellular space"/>
    <property type="evidence" value="ECO:0007669"/>
    <property type="project" value="TreeGrafter"/>
</dbReference>
<protein>
    <submittedName>
        <fullName evidence="6">Lipase domain-containing protein</fullName>
    </submittedName>
</protein>
<dbReference type="PANTHER" id="PTHR11610:SF181">
    <property type="entry name" value="INACTIVE PANCREATIC LIPASE-RELATED PROTEIN 1-LIKE"/>
    <property type="match status" value="1"/>
</dbReference>
<evidence type="ECO:0000256" key="3">
    <source>
        <dbReference type="ARBA" id="ARBA00022525"/>
    </source>
</evidence>
<evidence type="ECO:0000256" key="1">
    <source>
        <dbReference type="ARBA" id="ARBA00004613"/>
    </source>
</evidence>
<evidence type="ECO:0000256" key="4">
    <source>
        <dbReference type="RuleBase" id="RU004262"/>
    </source>
</evidence>
<dbReference type="AlphaFoldDB" id="A0A8X6J3S4"/>
<evidence type="ECO:0000313" key="7">
    <source>
        <dbReference type="Proteomes" id="UP000887116"/>
    </source>
</evidence>
<dbReference type="EMBL" id="BMAO01006456">
    <property type="protein sequence ID" value="GFR08723.1"/>
    <property type="molecule type" value="Genomic_DNA"/>
</dbReference>
<dbReference type="InterPro" id="IPR029058">
    <property type="entry name" value="AB_hydrolase_fold"/>
</dbReference>
<gene>
    <name evidence="6" type="primary">AVEN_245214_1</name>
    <name evidence="6" type="ORF">TNCT_604711</name>
</gene>
<evidence type="ECO:0000256" key="2">
    <source>
        <dbReference type="ARBA" id="ARBA00010701"/>
    </source>
</evidence>
<dbReference type="Gene3D" id="3.40.50.1820">
    <property type="entry name" value="alpha/beta hydrolase"/>
    <property type="match status" value="1"/>
</dbReference>
<dbReference type="GO" id="GO:0016042">
    <property type="term" value="P:lipid catabolic process"/>
    <property type="evidence" value="ECO:0007669"/>
    <property type="project" value="TreeGrafter"/>
</dbReference>
<keyword evidence="3" id="KW-0964">Secreted</keyword>
<feature type="domain" description="Lipase" evidence="5">
    <location>
        <begin position="8"/>
        <end position="136"/>
    </location>
</feature>
<organism evidence="6 7">
    <name type="scientific">Trichonephila clavata</name>
    <name type="common">Joro spider</name>
    <name type="synonym">Nephila clavata</name>
    <dbReference type="NCBI Taxonomy" id="2740835"/>
    <lineage>
        <taxon>Eukaryota</taxon>
        <taxon>Metazoa</taxon>
        <taxon>Ecdysozoa</taxon>
        <taxon>Arthropoda</taxon>
        <taxon>Chelicerata</taxon>
        <taxon>Arachnida</taxon>
        <taxon>Araneae</taxon>
        <taxon>Araneomorphae</taxon>
        <taxon>Entelegynae</taxon>
        <taxon>Araneoidea</taxon>
        <taxon>Nephilidae</taxon>
        <taxon>Trichonephila</taxon>
    </lineage>
</organism>
<dbReference type="GO" id="GO:0016298">
    <property type="term" value="F:lipase activity"/>
    <property type="evidence" value="ECO:0007669"/>
    <property type="project" value="InterPro"/>
</dbReference>